<keyword evidence="6" id="KW-0808">Transferase</keyword>
<accession>A0A975K0Y7</accession>
<feature type="transmembrane region" description="Helical" evidence="12">
    <location>
        <begin position="465"/>
        <end position="484"/>
    </location>
</feature>
<evidence type="ECO:0000313" key="16">
    <source>
        <dbReference type="EMBL" id="QUR69366.1"/>
    </source>
</evidence>
<dbReference type="InterPro" id="IPR032731">
    <property type="entry name" value="Arabino_trans_C"/>
</dbReference>
<dbReference type="GO" id="GO:0071555">
    <property type="term" value="P:cell wall organization"/>
    <property type="evidence" value="ECO:0007669"/>
    <property type="project" value="UniProtKB-KW"/>
</dbReference>
<organism evidence="16 17">
    <name type="scientific">Mycobacterium spongiae</name>
    <dbReference type="NCBI Taxonomy" id="886343"/>
    <lineage>
        <taxon>Bacteria</taxon>
        <taxon>Bacillati</taxon>
        <taxon>Actinomycetota</taxon>
        <taxon>Actinomycetes</taxon>
        <taxon>Mycobacteriales</taxon>
        <taxon>Mycobacteriaceae</taxon>
        <taxon>Mycobacterium</taxon>
    </lineage>
</organism>
<feature type="domain" description="Arabinofuranosyltransferase central" evidence="13">
    <location>
        <begin position="199"/>
        <end position="680"/>
    </location>
</feature>
<comment type="similarity">
    <text evidence="3">Belongs to the emb family.</text>
</comment>
<keyword evidence="5" id="KW-0328">Glycosyltransferase</keyword>
<dbReference type="Gene3D" id="3.40.190.160">
    <property type="match status" value="1"/>
</dbReference>
<evidence type="ECO:0000256" key="5">
    <source>
        <dbReference type="ARBA" id="ARBA00022676"/>
    </source>
</evidence>
<proteinExistence type="inferred from homology"/>
<name>A0A975K0Y7_9MYCO</name>
<evidence type="ECO:0000259" key="14">
    <source>
        <dbReference type="Pfam" id="PF14896"/>
    </source>
</evidence>
<dbReference type="Pfam" id="PF14896">
    <property type="entry name" value="Arabino_trans_C"/>
    <property type="match status" value="1"/>
</dbReference>
<protein>
    <submittedName>
        <fullName evidence="16">Arabinosyltransferase</fullName>
    </submittedName>
</protein>
<feature type="transmembrane region" description="Helical" evidence="12">
    <location>
        <begin position="204"/>
        <end position="224"/>
    </location>
</feature>
<sequence length="1111" mass="117480">MPHDGNERSPRIARLLAVVSGIVGLLACAVVPLLPVTQTTATILWPQGATANGNITQVTAPLVSGAPRALDISIPCSAMATLPAKGGLVLSTLPADGVDTGKSGLFVRANKNTVVVAFRDSVAAVAPRSEIAAGRCSVLHIWADIGQAGADFVGIPGAAGTLPAEKKPQVGGIFTDMKVAAQPGLSARVDIDTRFITRPTALKTIVMVLGSLAVLGAILAMAALDRLSRGGDTLRNWRSPISWLSRHRPRVRRPSCWRVGVATWLTDAGVIATLLLWHLIGAISSDDGYNLTIARVAPAAGYVANYYRYFGTTEAPFDWYLGVLSDMASVSTASVWMRLPATLAGIACWLIISRFVLRRLGPGTGGLAANPVAVFTAGAVFLAAWLPFNNGLRPEPLIALGTLVTWMLVERAIGLQRLAPAAVAVIVAMLTAMLAPQGLVAVAALLTGARAVAQPIRRRRASDGLLAPLAVLAASLSLITVVVFRNQTLATVAESARIKYKVGPTIAWYQDLLRYYFLTVETNIEGSMSRRFAVLVMLLCLFGALVVLLRRGRVPGLATGPAWRLIGTTAVGLLLLTFTPTKWAVQFGAFAGLAGALGAVTAFTFARIGLHSRRNLTLYVTALLFLSAWATSGINGWFYVGNYGVPWYDIQPVIAGRPVTTMLLVLSILTGLVGAWQHFRMDYAGHTEVKDNRRNRILASTPLLVVAVIMVLGEVGSMAKAAVFRYPLYTTAKANLAATLSATSSSSQSCAMADAVLAEPDPNTSLLPPVPGQTFGPDGPLGGSNPVGFTPKGVGEDLKSDPVVTKPGLVNSDASPNKPNAAISDSAGTAGGKGPVGINGSHAALPFGLDPARTPVMGSYGADDLAATATSAWYQLPPRAPDRPLVVVTAAGEIWSYKEDGDFIYGQSLRIQWGVTGPDGTTAPLGLEFPIDIGPPPAWRNLRFPLASAPPEANAARIVANDPNLSPEQWFAFTPPRVPVLETLQQLIGSRTPVLMDIATAANFPCQRPFSEHLGIAELPQYRILPDHKQTAASSNLWQSGETGGPFLFTQALLRTSTIATYLQGDWYRDWGSVEQYYRLVPAEKAPEAAVDVGAITVPGWSRQGPIRALP</sequence>
<evidence type="ECO:0000259" key="15">
    <source>
        <dbReference type="Pfam" id="PF17689"/>
    </source>
</evidence>
<reference evidence="16" key="1">
    <citation type="submission" date="2019-12" db="EMBL/GenBank/DDBJ databases">
        <title>Mycobacterium spongiae sp. nov.</title>
        <authorList>
            <person name="Stinear T."/>
        </authorList>
    </citation>
    <scope>NUCLEOTIDE SEQUENCE</scope>
    <source>
        <strain evidence="16">FSD4b-SM</strain>
    </source>
</reference>
<dbReference type="Pfam" id="PF17689">
    <property type="entry name" value="Arabino_trans_N"/>
    <property type="match status" value="1"/>
</dbReference>
<evidence type="ECO:0000259" key="13">
    <source>
        <dbReference type="Pfam" id="PF04602"/>
    </source>
</evidence>
<keyword evidence="17" id="KW-1185">Reference proteome</keyword>
<evidence type="ECO:0000256" key="12">
    <source>
        <dbReference type="SAM" id="Phobius"/>
    </source>
</evidence>
<keyword evidence="8 12" id="KW-1133">Transmembrane helix</keyword>
<feature type="transmembrane region" description="Helical" evidence="12">
    <location>
        <begin position="584"/>
        <end position="606"/>
    </location>
</feature>
<evidence type="ECO:0000313" key="17">
    <source>
        <dbReference type="Proteomes" id="UP000682202"/>
    </source>
</evidence>
<feature type="domain" description="Arabinosyltransferase C-terminal" evidence="14">
    <location>
        <begin position="716"/>
        <end position="1108"/>
    </location>
</feature>
<feature type="transmembrane region" description="Helical" evidence="12">
    <location>
        <begin position="256"/>
        <end position="280"/>
    </location>
</feature>
<dbReference type="InterPro" id="IPR007680">
    <property type="entry name" value="Arabino_trans_central"/>
</dbReference>
<dbReference type="Gene3D" id="2.60.120.610">
    <property type="entry name" value="arabinofuranosyltransferase like domain"/>
    <property type="match status" value="1"/>
</dbReference>
<evidence type="ECO:0000256" key="3">
    <source>
        <dbReference type="ARBA" id="ARBA00008195"/>
    </source>
</evidence>
<dbReference type="Proteomes" id="UP000682202">
    <property type="component" value="Chromosome"/>
</dbReference>
<dbReference type="KEGG" id="mspg:F6B93_21890"/>
<dbReference type="Pfam" id="PF04602">
    <property type="entry name" value="Arabinose_trans"/>
    <property type="match status" value="1"/>
</dbReference>
<dbReference type="InterPro" id="IPR027451">
    <property type="entry name" value="EmbABC_dom1"/>
</dbReference>
<feature type="region of interest" description="Disordered" evidence="11">
    <location>
        <begin position="809"/>
        <end position="829"/>
    </location>
</feature>
<feature type="transmembrane region" description="Helical" evidence="12">
    <location>
        <begin position="421"/>
        <end position="453"/>
    </location>
</feature>
<feature type="transmembrane region" description="Helical" evidence="12">
    <location>
        <begin position="561"/>
        <end position="578"/>
    </location>
</feature>
<feature type="domain" description="Arabinosyltransferas concanavalin like" evidence="15">
    <location>
        <begin position="37"/>
        <end position="194"/>
    </location>
</feature>
<dbReference type="Gene3D" id="2.60.120.940">
    <property type="entry name" value="EmbC, C-terminal domain, subdomain 2"/>
    <property type="match status" value="1"/>
</dbReference>
<dbReference type="GO" id="GO:0052636">
    <property type="term" value="F:arabinosyltransferase activity"/>
    <property type="evidence" value="ECO:0007669"/>
    <property type="project" value="InterPro"/>
</dbReference>
<evidence type="ECO:0000256" key="4">
    <source>
        <dbReference type="ARBA" id="ARBA00022475"/>
    </source>
</evidence>
<dbReference type="InterPro" id="IPR042486">
    <property type="entry name" value="Arabino_trans_C_2"/>
</dbReference>
<dbReference type="GO" id="GO:0071766">
    <property type="term" value="P:Actinobacterium-type cell wall biogenesis"/>
    <property type="evidence" value="ECO:0007669"/>
    <property type="project" value="InterPro"/>
</dbReference>
<comment type="function">
    <text evidence="1">Arabinosyl transferase responsible for the polymerization of arabinose into the arabinan of arabinogalactan.</text>
</comment>
<evidence type="ECO:0000256" key="2">
    <source>
        <dbReference type="ARBA" id="ARBA00004651"/>
    </source>
</evidence>
<dbReference type="GO" id="GO:0005886">
    <property type="term" value="C:plasma membrane"/>
    <property type="evidence" value="ECO:0007669"/>
    <property type="project" value="UniProtKB-SubCell"/>
</dbReference>
<evidence type="ECO:0000256" key="11">
    <source>
        <dbReference type="SAM" id="MobiDB-lite"/>
    </source>
</evidence>
<feature type="transmembrane region" description="Helical" evidence="12">
    <location>
        <begin position="697"/>
        <end position="719"/>
    </location>
</feature>
<feature type="transmembrane region" description="Helical" evidence="12">
    <location>
        <begin position="532"/>
        <end position="549"/>
    </location>
</feature>
<dbReference type="InterPro" id="IPR040920">
    <property type="entry name" value="Arabino_trans_N"/>
</dbReference>
<comment type="subcellular location">
    <subcellularLocation>
        <location evidence="2">Cell membrane</location>
        <topology evidence="2">Multi-pass membrane protein</topology>
    </subcellularLocation>
</comment>
<gene>
    <name evidence="16" type="ORF">F6B93_21890</name>
</gene>
<evidence type="ECO:0000256" key="6">
    <source>
        <dbReference type="ARBA" id="ARBA00022679"/>
    </source>
</evidence>
<dbReference type="AlphaFoldDB" id="A0A975K0Y7"/>
<evidence type="ECO:0000256" key="8">
    <source>
        <dbReference type="ARBA" id="ARBA00022989"/>
    </source>
</evidence>
<evidence type="ECO:0000256" key="9">
    <source>
        <dbReference type="ARBA" id="ARBA00023136"/>
    </source>
</evidence>
<feature type="transmembrane region" description="Helical" evidence="12">
    <location>
        <begin position="618"/>
        <end position="639"/>
    </location>
</feature>
<keyword evidence="10" id="KW-0961">Cell wall biogenesis/degradation</keyword>
<dbReference type="RefSeq" id="WP_211696953.1">
    <property type="nucleotide sequence ID" value="NZ_CP046600.1"/>
</dbReference>
<feature type="transmembrane region" description="Helical" evidence="12">
    <location>
        <begin position="369"/>
        <end position="388"/>
    </location>
</feature>
<keyword evidence="4" id="KW-1003">Cell membrane</keyword>
<keyword evidence="9 12" id="KW-0472">Membrane</keyword>
<keyword evidence="7 12" id="KW-0812">Transmembrane</keyword>
<feature type="transmembrane region" description="Helical" evidence="12">
    <location>
        <begin position="12"/>
        <end position="34"/>
    </location>
</feature>
<feature type="transmembrane region" description="Helical" evidence="12">
    <location>
        <begin position="335"/>
        <end position="357"/>
    </location>
</feature>
<evidence type="ECO:0000256" key="7">
    <source>
        <dbReference type="ARBA" id="ARBA00022692"/>
    </source>
</evidence>
<dbReference type="FunFam" id="2.60.120.940:FF:000001">
    <property type="entry name" value="Membrane indolylacetylinositol arabinosyltransferase embC"/>
    <property type="match status" value="1"/>
</dbReference>
<feature type="transmembrane region" description="Helical" evidence="12">
    <location>
        <begin position="659"/>
        <end position="676"/>
    </location>
</feature>
<dbReference type="EMBL" id="CP046600">
    <property type="protein sequence ID" value="QUR69366.1"/>
    <property type="molecule type" value="Genomic_DNA"/>
</dbReference>
<evidence type="ECO:0000256" key="10">
    <source>
        <dbReference type="ARBA" id="ARBA00023316"/>
    </source>
</evidence>
<evidence type="ECO:0000256" key="1">
    <source>
        <dbReference type="ARBA" id="ARBA00003001"/>
    </source>
</evidence>